<sequence length="482" mass="50930">MHQFNSTERIIVSLELYVDGKWIASTSTERIDVVNPTTEERIGSVPAGAAEDVDMAVAAARRALGQWSQTAPHTRAEFVSHLADELERRQDDITDIVVAEVGTPRRVARWAQVGLGIVDLREAVTAAKDFPWEEPLRNSLIVREPVGVIGCITPWNYPLHQITAKIGAALVAGCTVVVKASEVAPFTAHALAEAVEAVGIPAGVFNMVHGTGPIVGEAIAVHPDIDMVSFTGSNSVGKRVLELAAGTVKRVSVELGGKSAAVLLDDLDVEEFAKAVPHTVRACYMNGGQSCNAQTRLLVPRSRLSEAETLAAQAVAAYAPGDPTGGNTKLGPMVTAAQRERVLGYIRAGVKEGAKLVAGSVDAPARTGFFVEPTVFSEVDPDSTIAQEEIFGPVLSIIAYDTTEHAIEIANGTIFGIAGAVWSADAERAKSVARRLRATQIEVNGGKFNGAAPFGGFNQSGHGREGGAFGLEEFVEIKSLQL</sequence>
<dbReference type="FunFam" id="3.40.605.10:FF:000007">
    <property type="entry name" value="NAD/NADP-dependent betaine aldehyde dehydrogenase"/>
    <property type="match status" value="1"/>
</dbReference>
<dbReference type="PANTHER" id="PTHR42804">
    <property type="entry name" value="ALDEHYDE DEHYDROGENASE"/>
    <property type="match status" value="1"/>
</dbReference>
<evidence type="ECO:0000313" key="8">
    <source>
        <dbReference type="EMBL" id="ABG92219.1"/>
    </source>
</evidence>
<dbReference type="AlphaFoldDB" id="Q0SJR7"/>
<organism evidence="8 9">
    <name type="scientific">Rhodococcus jostii (strain RHA1)</name>
    <dbReference type="NCBI Taxonomy" id="101510"/>
    <lineage>
        <taxon>Bacteria</taxon>
        <taxon>Bacillati</taxon>
        <taxon>Actinomycetota</taxon>
        <taxon>Actinomycetes</taxon>
        <taxon>Mycobacteriales</taxon>
        <taxon>Nocardiaceae</taxon>
        <taxon>Rhodococcus</taxon>
    </lineage>
</organism>
<dbReference type="KEGG" id="rha:RHA1_ro00383"/>
<dbReference type="PANTHER" id="PTHR42804:SF1">
    <property type="entry name" value="ALDEHYDE DEHYDROGENASE-RELATED"/>
    <property type="match status" value="1"/>
</dbReference>
<dbReference type="Gene3D" id="3.40.309.10">
    <property type="entry name" value="Aldehyde Dehydrogenase, Chain A, domain 2"/>
    <property type="match status" value="1"/>
</dbReference>
<dbReference type="eggNOG" id="COG1012">
    <property type="taxonomic scope" value="Bacteria"/>
</dbReference>
<accession>Q0SJR7</accession>
<protein>
    <recommendedName>
        <fullName evidence="3">aldehyde dehydrogenase (NAD(+))</fullName>
        <ecNumber evidence="3">1.2.1.3</ecNumber>
    </recommendedName>
</protein>
<evidence type="ECO:0000256" key="2">
    <source>
        <dbReference type="ARBA" id="ARBA00023002"/>
    </source>
</evidence>
<dbReference type="Pfam" id="PF00171">
    <property type="entry name" value="Aldedh"/>
    <property type="match status" value="1"/>
</dbReference>
<dbReference type="PROSITE" id="PS00070">
    <property type="entry name" value="ALDEHYDE_DEHYDR_CYS"/>
    <property type="match status" value="1"/>
</dbReference>
<comment type="similarity">
    <text evidence="1 6">Belongs to the aldehyde dehydrogenase family.</text>
</comment>
<keyword evidence="2 6" id="KW-0560">Oxidoreductase</keyword>
<feature type="active site" evidence="5">
    <location>
        <position position="254"/>
    </location>
</feature>
<gene>
    <name evidence="8" type="ordered locus">RHA1_ro00383</name>
</gene>
<dbReference type="InterPro" id="IPR016163">
    <property type="entry name" value="Ald_DH_C"/>
</dbReference>
<evidence type="ECO:0000256" key="4">
    <source>
        <dbReference type="ARBA" id="ARBA00049194"/>
    </source>
</evidence>
<evidence type="ECO:0000313" key="9">
    <source>
        <dbReference type="Proteomes" id="UP000008710"/>
    </source>
</evidence>
<dbReference type="EMBL" id="CP000431">
    <property type="protein sequence ID" value="ABG92219.1"/>
    <property type="molecule type" value="Genomic_DNA"/>
</dbReference>
<dbReference type="SUPFAM" id="SSF53720">
    <property type="entry name" value="ALDH-like"/>
    <property type="match status" value="1"/>
</dbReference>
<dbReference type="InterPro" id="IPR015590">
    <property type="entry name" value="Aldehyde_DH_dom"/>
</dbReference>
<dbReference type="PROSITE" id="PS00687">
    <property type="entry name" value="ALDEHYDE_DEHYDR_GLU"/>
    <property type="match status" value="1"/>
</dbReference>
<evidence type="ECO:0000256" key="6">
    <source>
        <dbReference type="RuleBase" id="RU003345"/>
    </source>
</evidence>
<dbReference type="CDD" id="cd07138">
    <property type="entry name" value="ALDH_CddD_SSP0762"/>
    <property type="match status" value="1"/>
</dbReference>
<reference evidence="9" key="1">
    <citation type="journal article" date="2006" name="Proc. Natl. Acad. Sci. U.S.A.">
        <title>The complete genome of Rhodococcus sp. RHA1 provides insights into a catabolic powerhouse.</title>
        <authorList>
            <person name="McLeod M.P."/>
            <person name="Warren R.L."/>
            <person name="Hsiao W.W.L."/>
            <person name="Araki N."/>
            <person name="Myhre M."/>
            <person name="Fernandes C."/>
            <person name="Miyazawa D."/>
            <person name="Wong W."/>
            <person name="Lillquist A.L."/>
            <person name="Wang D."/>
            <person name="Dosanjh M."/>
            <person name="Hara H."/>
            <person name="Petrescu A."/>
            <person name="Morin R.D."/>
            <person name="Yang G."/>
            <person name="Stott J.M."/>
            <person name="Schein J.E."/>
            <person name="Shin H."/>
            <person name="Smailus D."/>
            <person name="Siddiqui A.S."/>
            <person name="Marra M.A."/>
            <person name="Jones S.J.M."/>
            <person name="Holt R."/>
            <person name="Brinkman F.S.L."/>
            <person name="Miyauchi K."/>
            <person name="Fukuda M."/>
            <person name="Davies J.E."/>
            <person name="Mohn W.W."/>
            <person name="Eltis L.D."/>
        </authorList>
    </citation>
    <scope>NUCLEOTIDE SEQUENCE [LARGE SCALE GENOMIC DNA]</scope>
    <source>
        <strain evidence="9">RHA1</strain>
    </source>
</reference>
<dbReference type="InterPro" id="IPR016161">
    <property type="entry name" value="Ald_DH/histidinol_DH"/>
</dbReference>
<dbReference type="InterPro" id="IPR016160">
    <property type="entry name" value="Ald_DH_CS_CYS"/>
</dbReference>
<dbReference type="HOGENOM" id="CLU_005391_0_2_11"/>
<dbReference type="GO" id="GO:0004029">
    <property type="term" value="F:aldehyde dehydrogenase (NAD+) activity"/>
    <property type="evidence" value="ECO:0007669"/>
    <property type="project" value="UniProtKB-EC"/>
</dbReference>
<evidence type="ECO:0000256" key="5">
    <source>
        <dbReference type="PROSITE-ProRule" id="PRU10007"/>
    </source>
</evidence>
<evidence type="ECO:0000256" key="3">
    <source>
        <dbReference type="ARBA" id="ARBA00024226"/>
    </source>
</evidence>
<comment type="catalytic activity">
    <reaction evidence="4">
        <text>an aldehyde + NAD(+) + H2O = a carboxylate + NADH + 2 H(+)</text>
        <dbReference type="Rhea" id="RHEA:16185"/>
        <dbReference type="ChEBI" id="CHEBI:15377"/>
        <dbReference type="ChEBI" id="CHEBI:15378"/>
        <dbReference type="ChEBI" id="CHEBI:17478"/>
        <dbReference type="ChEBI" id="CHEBI:29067"/>
        <dbReference type="ChEBI" id="CHEBI:57540"/>
        <dbReference type="ChEBI" id="CHEBI:57945"/>
        <dbReference type="EC" id="1.2.1.3"/>
    </reaction>
</comment>
<feature type="domain" description="Aldehyde dehydrogenase" evidence="7">
    <location>
        <begin position="22"/>
        <end position="479"/>
    </location>
</feature>
<proteinExistence type="inferred from homology"/>
<dbReference type="Proteomes" id="UP000008710">
    <property type="component" value="Chromosome"/>
</dbReference>
<dbReference type="EC" id="1.2.1.3" evidence="3"/>
<evidence type="ECO:0000259" key="7">
    <source>
        <dbReference type="Pfam" id="PF00171"/>
    </source>
</evidence>
<evidence type="ECO:0000256" key="1">
    <source>
        <dbReference type="ARBA" id="ARBA00009986"/>
    </source>
</evidence>
<dbReference type="InterPro" id="IPR029510">
    <property type="entry name" value="Ald_DH_CS_GLU"/>
</dbReference>
<dbReference type="InterPro" id="IPR016162">
    <property type="entry name" value="Ald_DH_N"/>
</dbReference>
<name>Q0SJR7_RHOJR</name>
<dbReference type="Gene3D" id="3.40.605.10">
    <property type="entry name" value="Aldehyde Dehydrogenase, Chain A, domain 1"/>
    <property type="match status" value="1"/>
</dbReference>